<reference evidence="2" key="1">
    <citation type="submission" date="2014-12" db="EMBL/GenBank/DDBJ databases">
        <title>Insight into the proteome of Arion vulgaris.</title>
        <authorList>
            <person name="Aradska J."/>
            <person name="Bulat T."/>
            <person name="Smidak R."/>
            <person name="Sarate P."/>
            <person name="Gangsoo J."/>
            <person name="Sialana F."/>
            <person name="Bilban M."/>
            <person name="Lubec G."/>
        </authorList>
    </citation>
    <scope>NUCLEOTIDE SEQUENCE</scope>
    <source>
        <tissue evidence="2">Skin</tissue>
    </source>
</reference>
<feature type="non-terminal residue" evidence="2">
    <location>
        <position position="1"/>
    </location>
</feature>
<gene>
    <name evidence="2" type="primary">ORF21456</name>
</gene>
<dbReference type="AlphaFoldDB" id="A0A0B6YDL3"/>
<proteinExistence type="predicted"/>
<sequence>GHDVNNSGTDCGDHNSGGENYVAENDDNQNCSTDNSGIVDENKERSGDDTQQQNCENNDNRCCVTGGQEDPELDGNIASSRSLRKPPTLSSQASTSHTS</sequence>
<dbReference type="EMBL" id="HACG01007011">
    <property type="protein sequence ID" value="CEK53876.1"/>
    <property type="molecule type" value="Transcribed_RNA"/>
</dbReference>
<feature type="region of interest" description="Disordered" evidence="1">
    <location>
        <begin position="1"/>
        <end position="99"/>
    </location>
</feature>
<feature type="compositionally biased region" description="Polar residues" evidence="1">
    <location>
        <begin position="88"/>
        <end position="99"/>
    </location>
</feature>
<accession>A0A0B6YDL3</accession>
<name>A0A0B6YDL3_9EUPU</name>
<feature type="non-terminal residue" evidence="2">
    <location>
        <position position="99"/>
    </location>
</feature>
<evidence type="ECO:0000313" key="2">
    <source>
        <dbReference type="EMBL" id="CEK53876.1"/>
    </source>
</evidence>
<evidence type="ECO:0000256" key="1">
    <source>
        <dbReference type="SAM" id="MobiDB-lite"/>
    </source>
</evidence>
<protein>
    <submittedName>
        <fullName evidence="2">Uncharacterized protein</fullName>
    </submittedName>
</protein>
<organism evidence="2">
    <name type="scientific">Arion vulgaris</name>
    <dbReference type="NCBI Taxonomy" id="1028688"/>
    <lineage>
        <taxon>Eukaryota</taxon>
        <taxon>Metazoa</taxon>
        <taxon>Spiralia</taxon>
        <taxon>Lophotrochozoa</taxon>
        <taxon>Mollusca</taxon>
        <taxon>Gastropoda</taxon>
        <taxon>Heterobranchia</taxon>
        <taxon>Euthyneura</taxon>
        <taxon>Panpulmonata</taxon>
        <taxon>Eupulmonata</taxon>
        <taxon>Stylommatophora</taxon>
        <taxon>Helicina</taxon>
        <taxon>Arionoidea</taxon>
        <taxon>Arionidae</taxon>
        <taxon>Arion</taxon>
    </lineage>
</organism>